<keyword evidence="7" id="KW-1185">Reference proteome</keyword>
<keyword evidence="3" id="KW-0732">Signal</keyword>
<feature type="domain" description="Periplasmic binding protein" evidence="5">
    <location>
        <begin position="59"/>
        <end position="313"/>
    </location>
</feature>
<dbReference type="InterPro" id="IPR006311">
    <property type="entry name" value="TAT_signal"/>
</dbReference>
<dbReference type="Gene3D" id="3.40.50.2300">
    <property type="match status" value="2"/>
</dbReference>
<dbReference type="Pfam" id="PF13407">
    <property type="entry name" value="Peripla_BP_4"/>
    <property type="match status" value="1"/>
</dbReference>
<evidence type="ECO:0000256" key="3">
    <source>
        <dbReference type="ARBA" id="ARBA00022729"/>
    </source>
</evidence>
<dbReference type="RefSeq" id="WP_231439280.1">
    <property type="nucleotide sequence ID" value="NZ_JAJOMB010000002.1"/>
</dbReference>
<evidence type="ECO:0000313" key="6">
    <source>
        <dbReference type="EMBL" id="MCD5310356.1"/>
    </source>
</evidence>
<feature type="compositionally biased region" description="Polar residues" evidence="4">
    <location>
        <begin position="38"/>
        <end position="49"/>
    </location>
</feature>
<gene>
    <name evidence="6" type="ORF">LR394_05575</name>
</gene>
<dbReference type="GO" id="GO:0030313">
    <property type="term" value="C:cell envelope"/>
    <property type="evidence" value="ECO:0007669"/>
    <property type="project" value="UniProtKB-SubCell"/>
</dbReference>
<dbReference type="SUPFAM" id="SSF53822">
    <property type="entry name" value="Periplasmic binding protein-like I"/>
    <property type="match status" value="1"/>
</dbReference>
<dbReference type="InterPro" id="IPR025997">
    <property type="entry name" value="SBP_2_dom"/>
</dbReference>
<reference evidence="6" key="1">
    <citation type="submission" date="2021-11" db="EMBL/GenBank/DDBJ databases">
        <title>Streptomyces corallinus and Kineosporia corallina sp. nov., two new coral-derived marine actinobacteria.</title>
        <authorList>
            <person name="Buangrab K."/>
            <person name="Sutthacheep M."/>
            <person name="Yeemin T."/>
            <person name="Harunari E."/>
            <person name="Igarashi Y."/>
            <person name="Sripreechasak P."/>
            <person name="Kanchanasin P."/>
            <person name="Tanasupawat S."/>
            <person name="Phongsopitanun W."/>
        </authorList>
    </citation>
    <scope>NUCLEOTIDE SEQUENCE</scope>
    <source>
        <strain evidence="6">JCM 31032</strain>
    </source>
</reference>
<comment type="caution">
    <text evidence="6">The sequence shown here is derived from an EMBL/GenBank/DDBJ whole genome shotgun (WGS) entry which is preliminary data.</text>
</comment>
<dbReference type="PANTHER" id="PTHR46847">
    <property type="entry name" value="D-ALLOSE-BINDING PERIPLASMIC PROTEIN-RELATED"/>
    <property type="match status" value="1"/>
</dbReference>
<name>A0A9X1NBQ4_9ACTN</name>
<dbReference type="Proteomes" id="UP001138997">
    <property type="component" value="Unassembled WGS sequence"/>
</dbReference>
<evidence type="ECO:0000256" key="1">
    <source>
        <dbReference type="ARBA" id="ARBA00004196"/>
    </source>
</evidence>
<dbReference type="PANTHER" id="PTHR46847:SF1">
    <property type="entry name" value="D-ALLOSE-BINDING PERIPLASMIC PROTEIN-RELATED"/>
    <property type="match status" value="1"/>
</dbReference>
<accession>A0A9X1NBQ4</accession>
<evidence type="ECO:0000313" key="7">
    <source>
        <dbReference type="Proteomes" id="UP001138997"/>
    </source>
</evidence>
<dbReference type="GO" id="GO:0030246">
    <property type="term" value="F:carbohydrate binding"/>
    <property type="evidence" value="ECO:0007669"/>
    <property type="project" value="UniProtKB-ARBA"/>
</dbReference>
<feature type="region of interest" description="Disordered" evidence="4">
    <location>
        <begin position="28"/>
        <end position="55"/>
    </location>
</feature>
<evidence type="ECO:0000259" key="5">
    <source>
        <dbReference type="Pfam" id="PF13407"/>
    </source>
</evidence>
<comment type="similarity">
    <text evidence="2">Belongs to the bacterial solute-binding protein 2 family.</text>
</comment>
<sequence>MDGFTLDRRRLLAGSGLLGAAGLLAACTSNEPDEPESTGASQVANTGSGNDEPGQEVVIGFSAPAADHGWIGAITTKAEEEAAKYEDVDFQAVEGSNDVNQQISQVETLISRNVNVLVILPFDGNALTEVGIKAMEAGIQVINLDRVFSSARGYRTYIGGDNYGMGAAAGYYLAQQLTEKGVKDPVIGEVQGIADLPLTQDRSKGFEEALATAGFKVSNKVSAQFTVESGQQVTSNLLQAAPKLDALWNHDDDQGLGVLAAIEQAGRDEFIMVGGAGSRNMMDLIKADSGVMKATVTYPPSMAASAVKLARLVGQSKGMADLVELGVPASITLTSETITKENVDQYLSLGFES</sequence>
<organism evidence="6 7">
    <name type="scientific">Kineosporia babensis</name>
    <dbReference type="NCBI Taxonomy" id="499548"/>
    <lineage>
        <taxon>Bacteria</taxon>
        <taxon>Bacillati</taxon>
        <taxon>Actinomycetota</taxon>
        <taxon>Actinomycetes</taxon>
        <taxon>Kineosporiales</taxon>
        <taxon>Kineosporiaceae</taxon>
        <taxon>Kineosporia</taxon>
    </lineage>
</organism>
<dbReference type="EMBL" id="JAJOMB010000002">
    <property type="protein sequence ID" value="MCD5310356.1"/>
    <property type="molecule type" value="Genomic_DNA"/>
</dbReference>
<dbReference type="InterPro" id="IPR028082">
    <property type="entry name" value="Peripla_BP_I"/>
</dbReference>
<dbReference type="AlphaFoldDB" id="A0A9X1NBQ4"/>
<evidence type="ECO:0000256" key="4">
    <source>
        <dbReference type="SAM" id="MobiDB-lite"/>
    </source>
</evidence>
<protein>
    <submittedName>
        <fullName evidence="6">Substrate-binding domain-containing protein</fullName>
    </submittedName>
</protein>
<proteinExistence type="inferred from homology"/>
<dbReference type="PROSITE" id="PS51318">
    <property type="entry name" value="TAT"/>
    <property type="match status" value="1"/>
</dbReference>
<evidence type="ECO:0000256" key="2">
    <source>
        <dbReference type="ARBA" id="ARBA00007639"/>
    </source>
</evidence>
<comment type="subcellular location">
    <subcellularLocation>
        <location evidence="1">Cell envelope</location>
    </subcellularLocation>
</comment>